<sequence>MYYSGGNVGVGMSNPIWKFYVANVSADGYPSWDTWVDTTFLIESDRHTVLQLLSPKDWQRHISFADSDSRSAGGILYFHHVNRLSLYSKFRLD</sequence>
<dbReference type="Proteomes" id="UP001196980">
    <property type="component" value="Unassembled WGS sequence"/>
</dbReference>
<evidence type="ECO:0000313" key="2">
    <source>
        <dbReference type="Proteomes" id="UP001196980"/>
    </source>
</evidence>
<gene>
    <name evidence="1" type="ORF">HWQ67_04830</name>
</gene>
<dbReference type="EMBL" id="JABXWD010000056">
    <property type="protein sequence ID" value="MBV6340901.1"/>
    <property type="molecule type" value="Genomic_DNA"/>
</dbReference>
<protein>
    <submittedName>
        <fullName evidence="1">Uncharacterized protein</fullName>
    </submittedName>
</protein>
<accession>A0ABS6RWD6</accession>
<proteinExistence type="predicted"/>
<reference evidence="1 2" key="1">
    <citation type="journal article" date="2020" name="J Geophys Res Biogeosci">
        <title>Magnetotaxis as an Adaptation to Enable Bacterial Shuttling of Microbial Sulfur and Sulfur Cycling Across Aquatic Oxic#Anoxic Interfaces.</title>
        <authorList>
            <person name="Li J."/>
            <person name="Liu P."/>
            <person name="Wang J."/>
            <person name="Roberts A.P."/>
            <person name="Pan Y."/>
        </authorList>
    </citation>
    <scope>NUCLEOTIDE SEQUENCE [LARGE SCALE GENOMIC DNA]</scope>
    <source>
        <strain evidence="1 2">MYR-1_YQ</strain>
    </source>
</reference>
<organism evidence="1 2">
    <name type="scientific">Candidatus Magnetobacterium casense</name>
    <dbReference type="NCBI Taxonomy" id="1455061"/>
    <lineage>
        <taxon>Bacteria</taxon>
        <taxon>Pseudomonadati</taxon>
        <taxon>Nitrospirota</taxon>
        <taxon>Thermodesulfovibrionia</taxon>
        <taxon>Thermodesulfovibrionales</taxon>
        <taxon>Candidatus Magnetobacteriaceae</taxon>
        <taxon>Candidatus Magnetobacterium</taxon>
    </lineage>
</organism>
<comment type="caution">
    <text evidence="1">The sequence shown here is derived from an EMBL/GenBank/DDBJ whole genome shotgun (WGS) entry which is preliminary data.</text>
</comment>
<name>A0ABS6RWD6_9BACT</name>
<keyword evidence="2" id="KW-1185">Reference proteome</keyword>
<evidence type="ECO:0000313" key="1">
    <source>
        <dbReference type="EMBL" id="MBV6340901.1"/>
    </source>
</evidence>